<proteinExistence type="predicted"/>
<gene>
    <name evidence="1" type="ORF">CRENPOLYSF1_80028</name>
</gene>
<name>A0A1R4HI17_9GAMM</name>
<keyword evidence="2" id="KW-1185">Reference proteome</keyword>
<dbReference type="RefSeq" id="WP_087144974.1">
    <property type="nucleotide sequence ID" value="NZ_FUKI01000159.1"/>
</dbReference>
<reference evidence="2" key="1">
    <citation type="submission" date="2017-02" db="EMBL/GenBank/DDBJ databases">
        <authorList>
            <person name="Daims H."/>
        </authorList>
    </citation>
    <scope>NUCLEOTIDE SEQUENCE [LARGE SCALE GENOMIC DNA]</scope>
</reference>
<dbReference type="AlphaFoldDB" id="A0A1R4HI17"/>
<sequence>MSFKIGIVKSAIKWTPNKLITWVANYKLKGIAEIIDFNFNLDTRTAYAQVQLLGEAEPIEVQMNGFAIINDGESYQFIMQQAKSNRPWLNNILARIVDKAWKIPVIPQLQPHIGLLAELFKVENAQQTDRMD</sequence>
<protein>
    <submittedName>
        <fullName evidence="1">Uncharacterized protein</fullName>
    </submittedName>
</protein>
<organism evidence="1 2">
    <name type="scientific">Crenothrix polyspora</name>
    <dbReference type="NCBI Taxonomy" id="360316"/>
    <lineage>
        <taxon>Bacteria</taxon>
        <taxon>Pseudomonadati</taxon>
        <taxon>Pseudomonadota</taxon>
        <taxon>Gammaproteobacteria</taxon>
        <taxon>Methylococcales</taxon>
        <taxon>Crenotrichaceae</taxon>
        <taxon>Crenothrix</taxon>
    </lineage>
</organism>
<accession>A0A1R4HI17</accession>
<dbReference type="OrthoDB" id="5567772at2"/>
<evidence type="ECO:0000313" key="2">
    <source>
        <dbReference type="Proteomes" id="UP000195667"/>
    </source>
</evidence>
<dbReference type="EMBL" id="FUKI01000159">
    <property type="protein sequence ID" value="SJM95865.1"/>
    <property type="molecule type" value="Genomic_DNA"/>
</dbReference>
<evidence type="ECO:0000313" key="1">
    <source>
        <dbReference type="EMBL" id="SJM95865.1"/>
    </source>
</evidence>
<dbReference type="Proteomes" id="UP000195667">
    <property type="component" value="Unassembled WGS sequence"/>
</dbReference>